<dbReference type="EMBL" id="VBOR01000112">
    <property type="protein sequence ID" value="TMQ47395.1"/>
    <property type="molecule type" value="Genomic_DNA"/>
</dbReference>
<gene>
    <name evidence="2" type="ORF">E6K71_09980</name>
</gene>
<reference evidence="2 3" key="1">
    <citation type="journal article" date="2019" name="Nat. Microbiol.">
        <title>Mediterranean grassland soil C-N compound turnover is dependent on rainfall and depth, and is mediated by genomically divergent microorganisms.</title>
        <authorList>
            <person name="Diamond S."/>
            <person name="Andeer P.F."/>
            <person name="Li Z."/>
            <person name="Crits-Christoph A."/>
            <person name="Burstein D."/>
            <person name="Anantharaman K."/>
            <person name="Lane K.R."/>
            <person name="Thomas B.C."/>
            <person name="Pan C."/>
            <person name="Northen T.R."/>
            <person name="Banfield J.F."/>
        </authorList>
    </citation>
    <scope>NUCLEOTIDE SEQUENCE [LARGE SCALE GENOMIC DNA]</scope>
    <source>
        <strain evidence="2">WS_1</strain>
    </source>
</reference>
<evidence type="ECO:0000313" key="3">
    <source>
        <dbReference type="Proteomes" id="UP000316292"/>
    </source>
</evidence>
<organism evidence="2 3">
    <name type="scientific">Eiseniibacteriota bacterium</name>
    <dbReference type="NCBI Taxonomy" id="2212470"/>
    <lineage>
        <taxon>Bacteria</taxon>
        <taxon>Candidatus Eiseniibacteriota</taxon>
    </lineage>
</organism>
<dbReference type="PANTHER" id="PTHR42923:SF47">
    <property type="entry name" value="BLR3003 PROTEIN"/>
    <property type="match status" value="1"/>
</dbReference>
<dbReference type="GO" id="GO:0016491">
    <property type="term" value="F:oxidoreductase activity"/>
    <property type="evidence" value="ECO:0007669"/>
    <property type="project" value="InterPro"/>
</dbReference>
<dbReference type="SUPFAM" id="SSF51905">
    <property type="entry name" value="FAD/NAD(P)-binding domain"/>
    <property type="match status" value="1"/>
</dbReference>
<proteinExistence type="predicted"/>
<evidence type="ECO:0000259" key="1">
    <source>
        <dbReference type="Pfam" id="PF01593"/>
    </source>
</evidence>
<dbReference type="InterPro" id="IPR050464">
    <property type="entry name" value="Zeta_carotene_desat/Oxidored"/>
</dbReference>
<dbReference type="NCBIfam" id="TIGR03467">
    <property type="entry name" value="HpnE"/>
    <property type="match status" value="1"/>
</dbReference>
<dbReference type="InterPro" id="IPR002937">
    <property type="entry name" value="Amino_oxidase"/>
</dbReference>
<feature type="domain" description="Amine oxidase" evidence="1">
    <location>
        <begin position="14"/>
        <end position="434"/>
    </location>
</feature>
<comment type="caution">
    <text evidence="2">The sequence shown here is derived from an EMBL/GenBank/DDBJ whole genome shotgun (WGS) entry which is preliminary data.</text>
</comment>
<dbReference type="PANTHER" id="PTHR42923">
    <property type="entry name" value="PROTOPORPHYRINOGEN OXIDASE"/>
    <property type="match status" value="1"/>
</dbReference>
<sequence>MSGSFDAVVVGAGFAGVAAATSLAEEGARVLVLETRQRPGGRATSWVDPATGEVEDNGQHVLASFYAETLRLLRRLGTEEALTADRTFHLRLWERGRGSFQLRCPDLPAPFHWVAAVGTCDRLSARSRLRALDLPRQVRALFERNGDGSRFTVESWLREIGGTEDLAAVLRPIALASLNETPREGSAGLFARVLDRVFQAPARASGLALPRRGLTDLLHGFEGFLAARGGEVRYRTTVLGVRVEAGRAAGLSLLGGARIDSGCVVLAVPHDRAGWMLEPEHFGAYHGITRAPWSPIVSTLNVYDRPILPSRFVGLLGTRTQWALDRGQAATGGYRVGTVRSAAFEDEDRPADSILDETTRELAEAFPEAREARLLRARVYKERHATMRSLPELQPLRPPAETPARGLFLAGDWTATGLPPTIEGAVLSGHRAAALASAVLGTAAR</sequence>
<dbReference type="InterPro" id="IPR017830">
    <property type="entry name" value="SQase_HpnE"/>
</dbReference>
<dbReference type="Gene3D" id="3.50.50.60">
    <property type="entry name" value="FAD/NAD(P)-binding domain"/>
    <property type="match status" value="1"/>
</dbReference>
<protein>
    <submittedName>
        <fullName evidence="2">FAD-dependent oxidoreductase</fullName>
    </submittedName>
</protein>
<name>A0A538S7P8_UNCEI</name>
<dbReference type="AlphaFoldDB" id="A0A538S7P8"/>
<evidence type="ECO:0000313" key="2">
    <source>
        <dbReference type="EMBL" id="TMQ47395.1"/>
    </source>
</evidence>
<accession>A0A538S7P8</accession>
<dbReference type="Proteomes" id="UP000316292">
    <property type="component" value="Unassembled WGS sequence"/>
</dbReference>
<dbReference type="Pfam" id="PF01593">
    <property type="entry name" value="Amino_oxidase"/>
    <property type="match status" value="1"/>
</dbReference>
<dbReference type="InterPro" id="IPR036188">
    <property type="entry name" value="FAD/NAD-bd_sf"/>
</dbReference>
<dbReference type="Gene3D" id="3.90.660.50">
    <property type="match status" value="1"/>
</dbReference>